<protein>
    <recommendedName>
        <fullName evidence="4">DUF2946 domain-containing protein</fullName>
    </recommendedName>
</protein>
<feature type="signal peptide" evidence="1">
    <location>
        <begin position="1"/>
        <end position="26"/>
    </location>
</feature>
<comment type="caution">
    <text evidence="2">The sequence shown here is derived from an EMBL/GenBank/DDBJ whole genome shotgun (WGS) entry which is preliminary data.</text>
</comment>
<name>A0ABR4WVK8_9GAMM</name>
<reference evidence="2 3" key="1">
    <citation type="submission" date="2014-06" db="EMBL/GenBank/DDBJ databases">
        <title>Draft genome sequence of an extremely salt tolerant bacteria Halomonas salina/CIFRI 1.</title>
        <authorList>
            <person name="Behera B.D."/>
            <person name="Meena D.K."/>
            <person name="Das P."/>
            <person name="Maharana J."/>
            <person name="Paria P."/>
            <person name="Sharma A.P."/>
            <person name="Shamsudheen K.V."/>
            <person name="Rijit J."/>
            <person name="Dixit V."/>
            <person name="Verma A."/>
            <person name="Scaria V."/>
            <person name="Sivasubbu S."/>
        </authorList>
    </citation>
    <scope>NUCLEOTIDE SEQUENCE [LARGE SCALE GENOMIC DNA]</scope>
    <source>
        <strain evidence="2 3">CIFRI 1</strain>
    </source>
</reference>
<accession>A0ABR4WVK8</accession>
<evidence type="ECO:0000313" key="3">
    <source>
        <dbReference type="Proteomes" id="UP000029721"/>
    </source>
</evidence>
<proteinExistence type="predicted"/>
<evidence type="ECO:0000313" key="2">
    <source>
        <dbReference type="EMBL" id="KGE78574.1"/>
    </source>
</evidence>
<keyword evidence="3" id="KW-1185">Reference proteome</keyword>
<dbReference type="Proteomes" id="UP000029721">
    <property type="component" value="Unassembled WGS sequence"/>
</dbReference>
<evidence type="ECO:0008006" key="4">
    <source>
        <dbReference type="Google" id="ProtNLM"/>
    </source>
</evidence>
<keyword evidence="1" id="KW-0732">Signal</keyword>
<dbReference type="EMBL" id="JOKD01000014">
    <property type="protein sequence ID" value="KGE78574.1"/>
    <property type="molecule type" value="Genomic_DNA"/>
</dbReference>
<evidence type="ECO:0000256" key="1">
    <source>
        <dbReference type="SAM" id="SignalP"/>
    </source>
</evidence>
<sequence length="106" mass="11322">MPRSVMTWLLCILLGISIAMPGVVMADENHAGNACVVESALDLASVMPEAADEQGGLTICSAPCGHCDAVMWLTRSLTAVPLPPAPVRSTFWPRALPERLDRPPRT</sequence>
<feature type="chain" id="PRO_5047012155" description="DUF2946 domain-containing protein" evidence="1">
    <location>
        <begin position="27"/>
        <end position="106"/>
    </location>
</feature>
<organism evidence="2 3">
    <name type="scientific">Halomonas salina</name>
    <dbReference type="NCBI Taxonomy" id="42565"/>
    <lineage>
        <taxon>Bacteria</taxon>
        <taxon>Pseudomonadati</taxon>
        <taxon>Pseudomonadota</taxon>
        <taxon>Gammaproteobacteria</taxon>
        <taxon>Oceanospirillales</taxon>
        <taxon>Halomonadaceae</taxon>
        <taxon>Halomonas</taxon>
    </lineage>
</organism>
<gene>
    <name evidence="2" type="ORF">FP66_02265</name>
</gene>